<keyword evidence="2" id="KW-1185">Reference proteome</keyword>
<sequence length="178" mass="19649">MENLNTESTFLVGALAQKNHTGNLKSLPKCAPKASTALVPECWIELEVEKYLLDWWATNEAYCGTLGFTQCFLKNNRYPGLTCDEITFYALWNIYAIHQFFTQYSQALRNCVSLAAGQIGDIVYTVNPPKDAKVSKNLIAIILGAAVGEFGAAKELLGNWQMKLVVPGIQSLQLKAVV</sequence>
<reference evidence="1 2" key="1">
    <citation type="submission" date="2024-04" db="EMBL/GenBank/DDBJ databases">
        <title>Complete genome sequence of Fusarium acuminatum.</title>
        <authorList>
            <person name="Lan B."/>
        </authorList>
    </citation>
    <scope>NUCLEOTIDE SEQUENCE [LARGE SCALE GENOMIC DNA]</scope>
    <source>
        <strain evidence="1">1A</strain>
    </source>
</reference>
<dbReference type="Proteomes" id="UP001489902">
    <property type="component" value="Chromosome 6"/>
</dbReference>
<protein>
    <submittedName>
        <fullName evidence="1">Uncharacterized protein</fullName>
    </submittedName>
</protein>
<organism evidence="1 2">
    <name type="scientific">Fusarium acuminatum</name>
    <dbReference type="NCBI Taxonomy" id="5515"/>
    <lineage>
        <taxon>Eukaryota</taxon>
        <taxon>Fungi</taxon>
        <taxon>Dikarya</taxon>
        <taxon>Ascomycota</taxon>
        <taxon>Pezizomycotina</taxon>
        <taxon>Sordariomycetes</taxon>
        <taxon>Hypocreomycetidae</taxon>
        <taxon>Hypocreales</taxon>
        <taxon>Nectriaceae</taxon>
        <taxon>Fusarium</taxon>
        <taxon>Fusarium tricinctum species complex</taxon>
    </lineage>
</organism>
<name>A0ABZ2X9G7_9HYPO</name>
<evidence type="ECO:0000313" key="1">
    <source>
        <dbReference type="EMBL" id="WZH48449.1"/>
    </source>
</evidence>
<accession>A0ABZ2X9G7</accession>
<evidence type="ECO:0000313" key="2">
    <source>
        <dbReference type="Proteomes" id="UP001489902"/>
    </source>
</evidence>
<proteinExistence type="predicted"/>
<gene>
    <name evidence="1" type="ORF">QYS62_009623</name>
</gene>
<dbReference type="EMBL" id="CP151265">
    <property type="protein sequence ID" value="WZH48449.1"/>
    <property type="molecule type" value="Genomic_DNA"/>
</dbReference>